<evidence type="ECO:0000256" key="5">
    <source>
        <dbReference type="ARBA" id="ARBA00022729"/>
    </source>
</evidence>
<keyword evidence="6" id="KW-0829">Tyrosine-protein kinase</keyword>
<protein>
    <submittedName>
        <fullName evidence="12 13">Insulin-like peptide receptor</fullName>
    </submittedName>
</protein>
<dbReference type="CDD" id="cd00063">
    <property type="entry name" value="FN3"/>
    <property type="match status" value="2"/>
</dbReference>
<keyword evidence="11" id="KW-1185">Reference proteome</keyword>
<dbReference type="Pfam" id="PF00757">
    <property type="entry name" value="Furin-like"/>
    <property type="match status" value="1"/>
</dbReference>
<dbReference type="InterPro" id="IPR013783">
    <property type="entry name" value="Ig-like_fold"/>
</dbReference>
<evidence type="ECO:0000256" key="7">
    <source>
        <dbReference type="ARBA" id="ARBA00023180"/>
    </source>
</evidence>
<feature type="signal peptide" evidence="9">
    <location>
        <begin position="1"/>
        <end position="17"/>
    </location>
</feature>
<dbReference type="CTD" id="41809"/>
<dbReference type="PANTHER" id="PTHR31018">
    <property type="entry name" value="SPORULATION-SPECIFIC PROTEIN-RELATED"/>
    <property type="match status" value="1"/>
</dbReference>
<name>A0A6J1M2X6_DROHY</name>
<dbReference type="GO" id="GO:0016020">
    <property type="term" value="C:membrane"/>
    <property type="evidence" value="ECO:0007669"/>
    <property type="project" value="UniProtKB-SubCell"/>
</dbReference>
<comment type="subcellular location">
    <subcellularLocation>
        <location evidence="2">Membrane</location>
        <topology evidence="2">Single-pass type I membrane protein</topology>
    </subcellularLocation>
    <subcellularLocation>
        <location evidence="1">Secreted</location>
        <location evidence="1">Cell wall</location>
    </subcellularLocation>
</comment>
<dbReference type="InterPro" id="IPR003961">
    <property type="entry name" value="FN3_dom"/>
</dbReference>
<keyword evidence="4" id="KW-0964">Secreted</keyword>
<dbReference type="CDD" id="cd00064">
    <property type="entry name" value="FU"/>
    <property type="match status" value="1"/>
</dbReference>
<dbReference type="InterPro" id="IPR000494">
    <property type="entry name" value="Rcpt_L-dom"/>
</dbReference>
<dbReference type="RefSeq" id="XP_023171036.2">
    <property type="nucleotide sequence ID" value="XM_023315268.2"/>
</dbReference>
<dbReference type="InterPro" id="IPR006212">
    <property type="entry name" value="Furin_repeat"/>
</dbReference>
<gene>
    <name evidence="12" type="primary">LOC111599590</name>
    <name evidence="13" type="synonym">LOC115483782</name>
</gene>
<dbReference type="GeneID" id="111599590"/>
<dbReference type="InterPro" id="IPR006211">
    <property type="entry name" value="Furin-like_Cys-rich_dom"/>
</dbReference>
<keyword evidence="3" id="KW-0134">Cell wall</keyword>
<dbReference type="RefSeq" id="XP_030081896.1">
    <property type="nucleotide sequence ID" value="XM_030226036.1"/>
</dbReference>
<evidence type="ECO:0000259" key="10">
    <source>
        <dbReference type="SMART" id="SM00060"/>
    </source>
</evidence>
<reference evidence="12 13" key="1">
    <citation type="submission" date="2025-04" db="UniProtKB">
        <authorList>
            <consortium name="RefSeq"/>
        </authorList>
    </citation>
    <scope>IDENTIFICATION</scope>
    <source>
        <strain evidence="12 13">15085-1641.00</strain>
        <tissue evidence="12 13">Whole body</tissue>
    </source>
</reference>
<dbReference type="SMART" id="SM00060">
    <property type="entry name" value="FN3"/>
    <property type="match status" value="2"/>
</dbReference>
<keyword evidence="7" id="KW-0325">Glycoprotein</keyword>
<evidence type="ECO:0000256" key="4">
    <source>
        <dbReference type="ARBA" id="ARBA00022525"/>
    </source>
</evidence>
<feature type="compositionally biased region" description="Polar residues" evidence="8">
    <location>
        <begin position="724"/>
        <end position="745"/>
    </location>
</feature>
<sequence>MWHMVWLLLLWPVATRSEIICGSLELRSIADFDQLRNCSVVVGHVHIANLQLPSNVSLTELSSELTEITDYLLIYRSTGLLTLETIFPKLRLIRGRQLLMNLYALIVYENRNLRELGLVQLQRIQDGHIRVESNPMLCFVHTVDWVYLAGNATKQHFYIKLNKSPNHCPVCGGLSADYSINYNYTRHCWNMHVAQVRFAPPQTEKCAKSCGRNGCDDKGNCCQHSCITGCSAQSCTLCGNYLRNGRCVDQCIASYELHKRHCISYKECRQLNLIPLTRGYRCMDHCPNNHKPVIDANGTLQCQLECKGTFHIKRMADLEQLQDCVTINGSLVIELVDIKEKIVSALEQAMGSIKEITGYLKVIHSAQLMSLTFLSNLDTIRGDQLIENKYALYVVNNYHMEHIWPANRQVAIQRGTIFFHLNPRLCFEKIQKLQSSLKSVRTISIADVSPNSNGERVICGDSVRTLNVKVEDVNSTAVRIVIDFMKSEDVEILIGYSYHYMEAPQRNVTKYDGRHGCGHDDWLMDVSPSKNRRHVISKLKPYTQYAYFVKTLTRTDYHMQVDAYSKILYFRTLPSKPSPVSQLHGSSDHSTQIMVYWWPPLRPNGIISKYIVNIELHNLTEAEASTKNYSTFKTCDTCELDCVCNDLEPYNSGPQPEDEHYYNKEQITYEDALPNLIYVSRRKLQTKKERFDKVKSFEDLLAGPSLVAYDNSTSTTTPAPPLVDNNSTLSANNQSTANQNETVSQEETDAAKQYEIFRKYIEDRMRQLQDTNKSDFIIQHAMPKCQDAHASVGYRLEQKCVVEEEPIGTSLPGSQHYFNATGLQASKYYRITVRACVDGVINGCSNPAEMILKTISEQVDQFMNGQ</sequence>
<dbReference type="InterPro" id="IPR036941">
    <property type="entry name" value="Rcpt_L-dom_sf"/>
</dbReference>
<evidence type="ECO:0000256" key="2">
    <source>
        <dbReference type="ARBA" id="ARBA00004479"/>
    </source>
</evidence>
<evidence type="ECO:0000256" key="6">
    <source>
        <dbReference type="ARBA" id="ARBA00023137"/>
    </source>
</evidence>
<dbReference type="AlphaFoldDB" id="A0A6J1M2X6"/>
<dbReference type="Pfam" id="PF01030">
    <property type="entry name" value="Recep_L_domain"/>
    <property type="match status" value="2"/>
</dbReference>
<dbReference type="Gene3D" id="2.60.40.10">
    <property type="entry name" value="Immunoglobulins"/>
    <property type="match status" value="2"/>
</dbReference>
<dbReference type="GO" id="GO:0004713">
    <property type="term" value="F:protein tyrosine kinase activity"/>
    <property type="evidence" value="ECO:0007669"/>
    <property type="project" value="UniProtKB-KW"/>
</dbReference>
<dbReference type="KEGG" id="dhe:115483782"/>
<dbReference type="KEGG" id="dhe:111599590"/>
<accession>A0A6J1M2X6</accession>
<evidence type="ECO:0000256" key="9">
    <source>
        <dbReference type="SAM" id="SignalP"/>
    </source>
</evidence>
<keyword evidence="6" id="KW-0418">Kinase</keyword>
<feature type="domain" description="Fibronectin type-III" evidence="10">
    <location>
        <begin position="462"/>
        <end position="560"/>
    </location>
</feature>
<dbReference type="SUPFAM" id="SSF52058">
    <property type="entry name" value="L domain-like"/>
    <property type="match status" value="2"/>
</dbReference>
<dbReference type="Proteomes" id="UP000504633">
    <property type="component" value="Unplaced"/>
</dbReference>
<dbReference type="InterPro" id="IPR036116">
    <property type="entry name" value="FN3_sf"/>
</dbReference>
<feature type="chain" id="PRO_5044638956" evidence="9">
    <location>
        <begin position="18"/>
        <end position="866"/>
    </location>
</feature>
<proteinExistence type="predicted"/>
<evidence type="ECO:0000256" key="3">
    <source>
        <dbReference type="ARBA" id="ARBA00022512"/>
    </source>
</evidence>
<evidence type="ECO:0000313" key="13">
    <source>
        <dbReference type="RefSeq" id="XP_030081896.1"/>
    </source>
</evidence>
<evidence type="ECO:0000313" key="11">
    <source>
        <dbReference type="Proteomes" id="UP000504633"/>
    </source>
</evidence>
<keyword evidence="5 9" id="KW-0732">Signal</keyword>
<dbReference type="InterPro" id="IPR051648">
    <property type="entry name" value="CWI-Assembly_Regulator"/>
</dbReference>
<organism evidence="11 12">
    <name type="scientific">Drosophila hydei</name>
    <name type="common">Fruit fly</name>
    <dbReference type="NCBI Taxonomy" id="7224"/>
    <lineage>
        <taxon>Eukaryota</taxon>
        <taxon>Metazoa</taxon>
        <taxon>Ecdysozoa</taxon>
        <taxon>Arthropoda</taxon>
        <taxon>Hexapoda</taxon>
        <taxon>Insecta</taxon>
        <taxon>Pterygota</taxon>
        <taxon>Neoptera</taxon>
        <taxon>Endopterygota</taxon>
        <taxon>Diptera</taxon>
        <taxon>Brachycera</taxon>
        <taxon>Muscomorpha</taxon>
        <taxon>Ephydroidea</taxon>
        <taxon>Drosophilidae</taxon>
        <taxon>Drosophila</taxon>
    </lineage>
</organism>
<keyword evidence="6" id="KW-0808">Transferase</keyword>
<dbReference type="OrthoDB" id="6612654at2759"/>
<dbReference type="PANTHER" id="PTHR31018:SF3">
    <property type="entry name" value="RECEPTOR PROTEIN-TYROSINE KINASE"/>
    <property type="match status" value="1"/>
</dbReference>
<evidence type="ECO:0000313" key="12">
    <source>
        <dbReference type="RefSeq" id="XP_023171036.2"/>
    </source>
</evidence>
<feature type="domain" description="Fibronectin type-III" evidence="10">
    <location>
        <begin position="577"/>
        <end position="843"/>
    </location>
</feature>
<feature type="region of interest" description="Disordered" evidence="8">
    <location>
        <begin position="711"/>
        <end position="748"/>
    </location>
</feature>
<dbReference type="Gene3D" id="3.80.20.20">
    <property type="entry name" value="Receptor L-domain"/>
    <property type="match status" value="2"/>
</dbReference>
<dbReference type="SUPFAM" id="SSF49265">
    <property type="entry name" value="Fibronectin type III"/>
    <property type="match status" value="2"/>
</dbReference>
<evidence type="ECO:0000256" key="1">
    <source>
        <dbReference type="ARBA" id="ARBA00004191"/>
    </source>
</evidence>
<evidence type="ECO:0000256" key="8">
    <source>
        <dbReference type="SAM" id="MobiDB-lite"/>
    </source>
</evidence>